<keyword evidence="4" id="KW-0812">Transmembrane</keyword>
<dbReference type="InterPro" id="IPR051381">
    <property type="entry name" value="CREB_ATF_subfamily"/>
</dbReference>
<keyword evidence="8" id="KW-0805">Transcription regulation</keyword>
<feature type="region of interest" description="Disordered" evidence="16">
    <location>
        <begin position="311"/>
        <end position="385"/>
    </location>
</feature>
<feature type="compositionally biased region" description="Pro residues" evidence="16">
    <location>
        <begin position="90"/>
        <end position="101"/>
    </location>
</feature>
<comment type="subcellular location">
    <subcellularLocation>
        <location evidence="1">Endoplasmic reticulum membrane</location>
        <topology evidence="1">Single-pass type II membrane protein</topology>
    </subcellularLocation>
</comment>
<organism evidence="18 19">
    <name type="scientific">Grus japonensis</name>
    <name type="common">Japanese crane</name>
    <name type="synonym">Red-crowned crane</name>
    <dbReference type="NCBI Taxonomy" id="30415"/>
    <lineage>
        <taxon>Eukaryota</taxon>
        <taxon>Metazoa</taxon>
        <taxon>Chordata</taxon>
        <taxon>Craniata</taxon>
        <taxon>Vertebrata</taxon>
        <taxon>Euteleostomi</taxon>
        <taxon>Archelosauria</taxon>
        <taxon>Archosauria</taxon>
        <taxon>Dinosauria</taxon>
        <taxon>Saurischia</taxon>
        <taxon>Theropoda</taxon>
        <taxon>Coelurosauria</taxon>
        <taxon>Aves</taxon>
        <taxon>Neognathae</taxon>
        <taxon>Neoaves</taxon>
        <taxon>Gruiformes</taxon>
        <taxon>Gruidae</taxon>
        <taxon>Grus</taxon>
    </lineage>
</organism>
<keyword evidence="5" id="KW-0256">Endoplasmic reticulum</keyword>
<dbReference type="PANTHER" id="PTHR45996">
    <property type="entry name" value="AGAP001464-PB"/>
    <property type="match status" value="1"/>
</dbReference>
<feature type="region of interest" description="Disordered" evidence="16">
    <location>
        <begin position="1"/>
        <end position="57"/>
    </location>
</feature>
<keyword evidence="15" id="KW-0175">Coiled coil</keyword>
<evidence type="ECO:0000256" key="7">
    <source>
        <dbReference type="ARBA" id="ARBA00022989"/>
    </source>
</evidence>
<dbReference type="Gene3D" id="1.20.5.170">
    <property type="match status" value="1"/>
</dbReference>
<keyword evidence="12" id="KW-0804">Transcription</keyword>
<dbReference type="PANTHER" id="PTHR45996:SF2">
    <property type="entry name" value="CYCLIC AMP-RESPONSIVE ELEMENT-BINDING PROTEIN 3-LIKE PROTEIN 4"/>
    <property type="match status" value="1"/>
</dbReference>
<feature type="compositionally biased region" description="Basic and acidic residues" evidence="16">
    <location>
        <begin position="348"/>
        <end position="359"/>
    </location>
</feature>
<dbReference type="FunFam" id="1.20.5.170:FF:000042">
    <property type="entry name" value="Cyclic AMP-responsive element-binding protein 3-like protein 3"/>
    <property type="match status" value="1"/>
</dbReference>
<keyword evidence="10" id="KW-0472">Membrane</keyword>
<dbReference type="SMART" id="SM00338">
    <property type="entry name" value="BRLZ"/>
    <property type="match status" value="1"/>
</dbReference>
<dbReference type="InterPro" id="IPR046347">
    <property type="entry name" value="bZIP_sf"/>
</dbReference>
<evidence type="ECO:0000256" key="13">
    <source>
        <dbReference type="ARBA" id="ARBA00023180"/>
    </source>
</evidence>
<evidence type="ECO:0000259" key="17">
    <source>
        <dbReference type="PROSITE" id="PS50217"/>
    </source>
</evidence>
<proteinExistence type="inferred from homology"/>
<protein>
    <recommendedName>
        <fullName evidence="3">Cyclic AMP-responsive element-binding protein 3-like protein 4</fullName>
    </recommendedName>
</protein>
<evidence type="ECO:0000256" key="5">
    <source>
        <dbReference type="ARBA" id="ARBA00022824"/>
    </source>
</evidence>
<comment type="caution">
    <text evidence="18">The sequence shown here is derived from an EMBL/GenBank/DDBJ whole genome shotgun (WGS) entry which is preliminary data.</text>
</comment>
<evidence type="ECO:0000256" key="12">
    <source>
        <dbReference type="ARBA" id="ARBA00023163"/>
    </source>
</evidence>
<keyword evidence="9" id="KW-0238">DNA-binding</keyword>
<feature type="region of interest" description="Disordered" evidence="16">
    <location>
        <begin position="71"/>
        <end position="101"/>
    </location>
</feature>
<feature type="domain" description="BZIP" evidence="17">
    <location>
        <begin position="192"/>
        <end position="255"/>
    </location>
</feature>
<dbReference type="AlphaFoldDB" id="A0ABC9XVF6"/>
<comment type="similarity">
    <text evidence="2">Belongs to the bZIP family. ATF subfamily.</text>
</comment>
<feature type="compositionally biased region" description="Low complexity" evidence="16">
    <location>
        <begin position="313"/>
        <end position="323"/>
    </location>
</feature>
<keyword evidence="14" id="KW-0539">Nucleus</keyword>
<feature type="coiled-coil region" evidence="15">
    <location>
        <begin position="217"/>
        <end position="258"/>
    </location>
</feature>
<keyword evidence="6" id="KW-0735">Signal-anchor</keyword>
<keyword evidence="11" id="KW-0010">Activator</keyword>
<keyword evidence="13" id="KW-0325">Glycoprotein</keyword>
<dbReference type="InterPro" id="IPR004827">
    <property type="entry name" value="bZIP"/>
</dbReference>
<evidence type="ECO:0000256" key="15">
    <source>
        <dbReference type="SAM" id="Coils"/>
    </source>
</evidence>
<dbReference type="Pfam" id="PF00170">
    <property type="entry name" value="bZIP_1"/>
    <property type="match status" value="1"/>
</dbReference>
<evidence type="ECO:0000256" key="14">
    <source>
        <dbReference type="ARBA" id="ARBA00023242"/>
    </source>
</evidence>
<evidence type="ECO:0000256" key="11">
    <source>
        <dbReference type="ARBA" id="ARBA00023159"/>
    </source>
</evidence>
<evidence type="ECO:0000256" key="10">
    <source>
        <dbReference type="ARBA" id="ARBA00023136"/>
    </source>
</evidence>
<keyword evidence="7" id="KW-1133">Transmembrane helix</keyword>
<evidence type="ECO:0000256" key="16">
    <source>
        <dbReference type="SAM" id="MobiDB-lite"/>
    </source>
</evidence>
<dbReference type="Proteomes" id="UP001623348">
    <property type="component" value="Unassembled WGS sequence"/>
</dbReference>
<keyword evidence="19" id="KW-1185">Reference proteome</keyword>
<dbReference type="GO" id="GO:0005789">
    <property type="term" value="C:endoplasmic reticulum membrane"/>
    <property type="evidence" value="ECO:0007669"/>
    <property type="project" value="UniProtKB-SubCell"/>
</dbReference>
<evidence type="ECO:0000256" key="9">
    <source>
        <dbReference type="ARBA" id="ARBA00023125"/>
    </source>
</evidence>
<dbReference type="PROSITE" id="PS50217">
    <property type="entry name" value="BZIP"/>
    <property type="match status" value="1"/>
</dbReference>
<evidence type="ECO:0000313" key="18">
    <source>
        <dbReference type="EMBL" id="GAB0201030.1"/>
    </source>
</evidence>
<evidence type="ECO:0000256" key="3">
    <source>
        <dbReference type="ARBA" id="ARBA00013878"/>
    </source>
</evidence>
<dbReference type="SUPFAM" id="SSF57959">
    <property type="entry name" value="Leucine zipper domain"/>
    <property type="match status" value="1"/>
</dbReference>
<evidence type="ECO:0000256" key="2">
    <source>
        <dbReference type="ARBA" id="ARBA00009050"/>
    </source>
</evidence>
<dbReference type="CDD" id="cd14689">
    <property type="entry name" value="bZIP_CREB3"/>
    <property type="match status" value="1"/>
</dbReference>
<sequence length="385" mass="40776">MEPEVPELLDALLEPQDGLFPGSVLPDPPFSGSAPSPGGSEPAFEGWTLPEDGGSKTEELLRLTVNPNDACGLGGRLASPGGHSSQDASPEPPGPDEVPPPALYEVVCDLSTPLHGSVVSIQLDDWLCPALLPGSCIINELPAASLPAPLPATLQTPSPTTLRLTEEEKRLLAQEGVTLPGTLPLTQTEERILKKVRRKIRNKQSAQDSRRRKKEYLDGLESRAAACSAQNQELRKKVQELENRNGSLLRQLQALIKQTSNKAAQTSTCVLILLFSLGLILFPNYSPFRWGPGGSRNSDRPTGVISRNILTQGEPLGPAGEAPFPAPGWLRVEEPGPAAPEDTGAEGGHGEGRPPHSREPGTNSSGWTPPGAPVGAAKQGHGDEM</sequence>
<name>A0ABC9XVF6_GRUJA</name>
<accession>A0ABC9XVF6</accession>
<evidence type="ECO:0000313" key="19">
    <source>
        <dbReference type="Proteomes" id="UP001623348"/>
    </source>
</evidence>
<evidence type="ECO:0000256" key="6">
    <source>
        <dbReference type="ARBA" id="ARBA00022968"/>
    </source>
</evidence>
<dbReference type="EMBL" id="BAAFJT010000029">
    <property type="protein sequence ID" value="GAB0201030.1"/>
    <property type="molecule type" value="Genomic_DNA"/>
</dbReference>
<reference evidence="18 19" key="1">
    <citation type="submission" date="2024-06" db="EMBL/GenBank/DDBJ databases">
        <title>The draft genome of Grus japonensis, version 3.</title>
        <authorList>
            <person name="Nabeshima K."/>
            <person name="Suzuki S."/>
            <person name="Onuma M."/>
        </authorList>
    </citation>
    <scope>NUCLEOTIDE SEQUENCE [LARGE SCALE GENOMIC DNA]</scope>
    <source>
        <strain evidence="18 19">451A</strain>
    </source>
</reference>
<feature type="compositionally biased region" description="Low complexity" evidence="16">
    <location>
        <begin position="30"/>
        <end position="42"/>
    </location>
</feature>
<dbReference type="GO" id="GO:0003677">
    <property type="term" value="F:DNA binding"/>
    <property type="evidence" value="ECO:0007669"/>
    <property type="project" value="UniProtKB-KW"/>
</dbReference>
<gene>
    <name evidence="18" type="ORF">GRJ2_002568500</name>
</gene>
<evidence type="ECO:0000256" key="8">
    <source>
        <dbReference type="ARBA" id="ARBA00023015"/>
    </source>
</evidence>
<evidence type="ECO:0000256" key="4">
    <source>
        <dbReference type="ARBA" id="ARBA00022692"/>
    </source>
</evidence>
<evidence type="ECO:0000256" key="1">
    <source>
        <dbReference type="ARBA" id="ARBA00004648"/>
    </source>
</evidence>